<accession>A0A484CNR6</accession>
<gene>
    <name evidence="2" type="ORF">EPR50_G00164380</name>
</gene>
<dbReference type="Proteomes" id="UP000295070">
    <property type="component" value="Chromosome 15"/>
</dbReference>
<evidence type="ECO:0000313" key="3">
    <source>
        <dbReference type="Proteomes" id="UP000295070"/>
    </source>
</evidence>
<dbReference type="AlphaFoldDB" id="A0A484CNR6"/>
<feature type="compositionally biased region" description="Basic residues" evidence="1">
    <location>
        <begin position="49"/>
        <end position="62"/>
    </location>
</feature>
<comment type="caution">
    <text evidence="2">The sequence shown here is derived from an EMBL/GenBank/DDBJ whole genome shotgun (WGS) entry which is preliminary data.</text>
</comment>
<organism evidence="2 3">
    <name type="scientific">Perca flavescens</name>
    <name type="common">American yellow perch</name>
    <name type="synonym">Morone flavescens</name>
    <dbReference type="NCBI Taxonomy" id="8167"/>
    <lineage>
        <taxon>Eukaryota</taxon>
        <taxon>Metazoa</taxon>
        <taxon>Chordata</taxon>
        <taxon>Craniata</taxon>
        <taxon>Vertebrata</taxon>
        <taxon>Euteleostomi</taxon>
        <taxon>Actinopterygii</taxon>
        <taxon>Neopterygii</taxon>
        <taxon>Teleostei</taxon>
        <taxon>Neoteleostei</taxon>
        <taxon>Acanthomorphata</taxon>
        <taxon>Eupercaria</taxon>
        <taxon>Perciformes</taxon>
        <taxon>Percoidei</taxon>
        <taxon>Percidae</taxon>
        <taxon>Percinae</taxon>
        <taxon>Perca</taxon>
    </lineage>
</organism>
<keyword evidence="3" id="KW-1185">Reference proteome</keyword>
<dbReference type="EMBL" id="SCKG01000015">
    <property type="protein sequence ID" value="TDH03548.1"/>
    <property type="molecule type" value="Genomic_DNA"/>
</dbReference>
<sequence length="84" mass="9267">MERPVPLKATHNPTRLLDEVGRVHSTANIGFTDGFNQIVSSVCPGSKKISTRGQRRSAHRGSTRVNPTQVPGDPRRLEVHIWGT</sequence>
<proteinExistence type="predicted"/>
<reference evidence="2 3" key="1">
    <citation type="submission" date="2019-01" db="EMBL/GenBank/DDBJ databases">
        <title>A chromosome-scale genome assembly of the yellow perch, Perca flavescens.</title>
        <authorList>
            <person name="Feron R."/>
            <person name="Morvezen R."/>
            <person name="Bestin A."/>
            <person name="Haffray P."/>
            <person name="Klopp C."/>
            <person name="Zahm M."/>
            <person name="Cabau C."/>
            <person name="Roques C."/>
            <person name="Donnadieu C."/>
            <person name="Bouchez O."/>
            <person name="Christie M."/>
            <person name="Larson W."/>
            <person name="Guiguen Y."/>
        </authorList>
    </citation>
    <scope>NUCLEOTIDE SEQUENCE [LARGE SCALE GENOMIC DNA]</scope>
    <source>
        <strain evidence="2">YP-PL-M2</strain>
        <tissue evidence="2">Blood</tissue>
    </source>
</reference>
<protein>
    <submittedName>
        <fullName evidence="2">Uncharacterized protein</fullName>
    </submittedName>
</protein>
<name>A0A484CNR6_PERFV</name>
<evidence type="ECO:0000256" key="1">
    <source>
        <dbReference type="SAM" id="MobiDB-lite"/>
    </source>
</evidence>
<feature type="region of interest" description="Disordered" evidence="1">
    <location>
        <begin position="46"/>
        <end position="74"/>
    </location>
</feature>
<evidence type="ECO:0000313" key="2">
    <source>
        <dbReference type="EMBL" id="TDH03548.1"/>
    </source>
</evidence>